<organism evidence="1 2">
    <name type="scientific">Tannerella sp. oral taxon BU063 isolate Cell 8/11</name>
    <dbReference type="NCBI Taxonomy" id="1411915"/>
    <lineage>
        <taxon>Bacteria</taxon>
        <taxon>Pseudomonadati</taxon>
        <taxon>Bacteroidota</taxon>
        <taxon>Bacteroidia</taxon>
        <taxon>Bacteroidales</taxon>
        <taxon>Tannerellaceae</taxon>
        <taxon>Tannerella</taxon>
    </lineage>
</organism>
<evidence type="ECO:0000313" key="2">
    <source>
        <dbReference type="Proteomes" id="UP000034980"/>
    </source>
</evidence>
<sequence>MRDQAEKGTNILLNFCRYLDAHRLIFATKGKGEEAFDEFVKELESRGARRKYLVR</sequence>
<gene>
    <name evidence="1" type="ORF">T235_11380</name>
</gene>
<evidence type="ECO:0000313" key="1">
    <source>
        <dbReference type="EMBL" id="ETK12171.1"/>
    </source>
</evidence>
<protein>
    <submittedName>
        <fullName evidence="1">Uncharacterized protein</fullName>
    </submittedName>
</protein>
<reference evidence="1 2" key="1">
    <citation type="submission" date="2013-11" db="EMBL/GenBank/DDBJ databases">
        <title>Single cell genomics of uncultured Tannerella BU063 (oral taxon 286).</title>
        <authorList>
            <person name="Beall C.J."/>
            <person name="Campbell A.G."/>
            <person name="Griffen A.L."/>
            <person name="Podar M."/>
            <person name="Leys E.J."/>
        </authorList>
    </citation>
    <scope>NUCLEOTIDE SEQUENCE [LARGE SCALE GENOMIC DNA]</scope>
    <source>
        <strain evidence="1">Cell 8/11</strain>
    </source>
</reference>
<dbReference type="PATRIC" id="fig|1411915.3.peg.1183"/>
<comment type="caution">
    <text evidence="1">The sequence shown here is derived from an EMBL/GenBank/DDBJ whole genome shotgun (WGS) entry which is preliminary data.</text>
</comment>
<proteinExistence type="predicted"/>
<dbReference type="Proteomes" id="UP000034980">
    <property type="component" value="Unassembled WGS sequence"/>
</dbReference>
<dbReference type="AlphaFoldDB" id="W2D079"/>
<accession>W2D079</accession>
<dbReference type="EMBL" id="AYYF01001355">
    <property type="protein sequence ID" value="ETK12171.1"/>
    <property type="molecule type" value="Genomic_DNA"/>
</dbReference>
<name>W2D079_9BACT</name>